<gene>
    <name evidence="5" type="ORF">TRFO_35526</name>
</gene>
<dbReference type="InterPro" id="IPR050168">
    <property type="entry name" value="AAA_ATPase_domain"/>
</dbReference>
<evidence type="ECO:0000313" key="6">
    <source>
        <dbReference type="Proteomes" id="UP000179807"/>
    </source>
</evidence>
<protein>
    <recommendedName>
        <fullName evidence="4">ATPase AAA-type core domain-containing protein</fullName>
    </recommendedName>
</protein>
<sequence>MQVVVDRLESTTDLHVYLSPLMMNRLRLDEGDVIKIASPARKFIIVAVSSKGFRSSDNCILIGNSHRQLLECYLGESVLIEPFKHCQAAKKVIFAPISDTMNNITGNFRDIILNSNYNFHNIPVWKDMVIPFYTMQHVFEFRVVECAPISAVIVANPEVIQCHDQPVERTKSPNFDKLGYDDIGGVDEQIRVIRKLVEVPRTSSAIIVAPSGCGKTYISSILRNETKSHFEFIPTLELLGLTYEKSRELLGKVLTVTNENTPAIVYIDDIDALAAHQNYIGDQKDDRLVNALADFIERLRKMTNVLVIATSKTINDLRNDFKPPNRFSEVIKINMPTRDERANILRAMTRKMMLTSPGAIDDMASMTEGQTASDLLLICQKTILSHLSYLLSLFDLSNPNVPLDDLKEIAVGQGVYSASHNRRIKKNIKEPKKKKTAVKLNKLDPFGDLVNDEDSDESDNQDVFDNDQGDKFSIIAAKKQPSQNQKQKSFGTGTIRKTPLLQSNDDIFDFGHSSHQQNNNVDIFSAPQQQTLQSADPFAIDALNGSSVGIPSNERSHKRRHHNNNEDGNDSQKHHKHHKHRKHHGKDDKDMSGQGNPFQQSPDPLTATNMKAPTRNDTFAQQSNQFNNYSSYIGSTDLFGTPNPIDPFGAPNPIDPFGAPNPIDPFGADKEPVTDPNAPNPKDPFETSSSNQKNPLASPSSVSDSLTASSKPANPFAAAQSKPSTNAPDPWASSKKTADLLAAKPRQPKDPFGGKSDPFASNQGSSDPNNKPEDPFAKSSPRHMRGARDSIDPFALPRKK</sequence>
<keyword evidence="1" id="KW-0547">Nucleotide-binding</keyword>
<dbReference type="GO" id="GO:0030970">
    <property type="term" value="P:retrograde protein transport, ER to cytosol"/>
    <property type="evidence" value="ECO:0007669"/>
    <property type="project" value="TreeGrafter"/>
</dbReference>
<feature type="region of interest" description="Disordered" evidence="3">
    <location>
        <begin position="446"/>
        <end position="498"/>
    </location>
</feature>
<dbReference type="GO" id="GO:0005829">
    <property type="term" value="C:cytosol"/>
    <property type="evidence" value="ECO:0007669"/>
    <property type="project" value="TreeGrafter"/>
</dbReference>
<evidence type="ECO:0000256" key="1">
    <source>
        <dbReference type="ARBA" id="ARBA00022741"/>
    </source>
</evidence>
<dbReference type="InterPro" id="IPR027417">
    <property type="entry name" value="P-loop_NTPase"/>
</dbReference>
<dbReference type="SUPFAM" id="SSF52540">
    <property type="entry name" value="P-loop containing nucleoside triphosphate hydrolases"/>
    <property type="match status" value="1"/>
</dbReference>
<dbReference type="GO" id="GO:0097352">
    <property type="term" value="P:autophagosome maturation"/>
    <property type="evidence" value="ECO:0007669"/>
    <property type="project" value="TreeGrafter"/>
</dbReference>
<dbReference type="GeneID" id="94845013"/>
<proteinExistence type="predicted"/>
<dbReference type="PANTHER" id="PTHR23077:SF171">
    <property type="entry name" value="NUCLEAR VALOSIN-CONTAINING PROTEIN-LIKE"/>
    <property type="match status" value="1"/>
</dbReference>
<keyword evidence="2" id="KW-0067">ATP-binding</keyword>
<dbReference type="PANTHER" id="PTHR23077">
    <property type="entry name" value="AAA-FAMILY ATPASE"/>
    <property type="match status" value="1"/>
</dbReference>
<feature type="compositionally biased region" description="Basic residues" evidence="3">
    <location>
        <begin position="573"/>
        <end position="584"/>
    </location>
</feature>
<name>A0A1J4JLG1_9EUKA</name>
<dbReference type="Gene3D" id="3.10.330.10">
    <property type="match status" value="1"/>
</dbReference>
<dbReference type="OrthoDB" id="39734at2759"/>
<evidence type="ECO:0000256" key="2">
    <source>
        <dbReference type="ARBA" id="ARBA00022840"/>
    </source>
</evidence>
<dbReference type="VEuPathDB" id="TrichDB:TRFO_35526"/>
<feature type="compositionally biased region" description="Polar residues" evidence="3">
    <location>
        <begin position="686"/>
        <end position="712"/>
    </location>
</feature>
<feature type="region of interest" description="Disordered" evidence="3">
    <location>
        <begin position="639"/>
        <end position="800"/>
    </location>
</feature>
<dbReference type="GO" id="GO:0005524">
    <property type="term" value="F:ATP binding"/>
    <property type="evidence" value="ECO:0007669"/>
    <property type="project" value="UniProtKB-KW"/>
</dbReference>
<dbReference type="InterPro" id="IPR009010">
    <property type="entry name" value="Asp_de-COase-like_dom_sf"/>
</dbReference>
<evidence type="ECO:0000259" key="4">
    <source>
        <dbReference type="Pfam" id="PF00004"/>
    </source>
</evidence>
<feature type="region of interest" description="Disordered" evidence="3">
    <location>
        <begin position="543"/>
        <end position="611"/>
    </location>
</feature>
<dbReference type="GO" id="GO:0016887">
    <property type="term" value="F:ATP hydrolysis activity"/>
    <property type="evidence" value="ECO:0007669"/>
    <property type="project" value="InterPro"/>
</dbReference>
<dbReference type="RefSeq" id="XP_068351245.1">
    <property type="nucleotide sequence ID" value="XM_068510309.1"/>
</dbReference>
<feature type="compositionally biased region" description="Polar residues" evidence="3">
    <location>
        <begin position="759"/>
        <end position="769"/>
    </location>
</feature>
<evidence type="ECO:0000313" key="5">
    <source>
        <dbReference type="EMBL" id="OHS98108.1"/>
    </source>
</evidence>
<accession>A0A1J4JLG1</accession>
<evidence type="ECO:0000256" key="3">
    <source>
        <dbReference type="SAM" id="MobiDB-lite"/>
    </source>
</evidence>
<dbReference type="GO" id="GO:0034098">
    <property type="term" value="C:VCP-NPL4-UFD1 AAA ATPase complex"/>
    <property type="evidence" value="ECO:0007669"/>
    <property type="project" value="TreeGrafter"/>
</dbReference>
<dbReference type="GO" id="GO:0031593">
    <property type="term" value="F:polyubiquitin modification-dependent protein binding"/>
    <property type="evidence" value="ECO:0007669"/>
    <property type="project" value="TreeGrafter"/>
</dbReference>
<dbReference type="Gene3D" id="1.10.8.60">
    <property type="match status" value="1"/>
</dbReference>
<dbReference type="AlphaFoldDB" id="A0A1J4JLG1"/>
<dbReference type="GO" id="GO:0051228">
    <property type="term" value="P:mitotic spindle disassembly"/>
    <property type="evidence" value="ECO:0007669"/>
    <property type="project" value="TreeGrafter"/>
</dbReference>
<feature type="compositionally biased region" description="Low complexity" evidence="3">
    <location>
        <begin position="478"/>
        <end position="489"/>
    </location>
</feature>
<keyword evidence="6" id="KW-1185">Reference proteome</keyword>
<dbReference type="Pfam" id="PF00004">
    <property type="entry name" value="AAA"/>
    <property type="match status" value="1"/>
</dbReference>
<dbReference type="InterPro" id="IPR029067">
    <property type="entry name" value="CDC48_domain_2-like_sf"/>
</dbReference>
<organism evidence="5 6">
    <name type="scientific">Tritrichomonas foetus</name>
    <dbReference type="NCBI Taxonomy" id="1144522"/>
    <lineage>
        <taxon>Eukaryota</taxon>
        <taxon>Metamonada</taxon>
        <taxon>Parabasalia</taxon>
        <taxon>Tritrichomonadida</taxon>
        <taxon>Tritrichomonadidae</taxon>
        <taxon>Tritrichomonas</taxon>
    </lineage>
</organism>
<dbReference type="GO" id="GO:0005634">
    <property type="term" value="C:nucleus"/>
    <property type="evidence" value="ECO:0007669"/>
    <property type="project" value="TreeGrafter"/>
</dbReference>
<dbReference type="Gene3D" id="2.40.40.20">
    <property type="match status" value="1"/>
</dbReference>
<dbReference type="SUPFAM" id="SSF54585">
    <property type="entry name" value="Cdc48 domain 2-like"/>
    <property type="match status" value="1"/>
</dbReference>
<dbReference type="EMBL" id="MLAK01001074">
    <property type="protein sequence ID" value="OHS98108.1"/>
    <property type="molecule type" value="Genomic_DNA"/>
</dbReference>
<dbReference type="InterPro" id="IPR003959">
    <property type="entry name" value="ATPase_AAA_core"/>
</dbReference>
<dbReference type="SUPFAM" id="SSF50692">
    <property type="entry name" value="ADC-like"/>
    <property type="match status" value="1"/>
</dbReference>
<feature type="compositionally biased region" description="Acidic residues" evidence="3">
    <location>
        <begin position="450"/>
        <end position="467"/>
    </location>
</feature>
<feature type="compositionally biased region" description="Polar residues" evidence="3">
    <location>
        <begin position="593"/>
        <end position="611"/>
    </location>
</feature>
<comment type="caution">
    <text evidence="5">The sequence shown here is derived from an EMBL/GenBank/DDBJ whole genome shotgun (WGS) entry which is preliminary data.</text>
</comment>
<feature type="domain" description="ATPase AAA-type core" evidence="4">
    <location>
        <begin position="206"/>
        <end position="334"/>
    </location>
</feature>
<dbReference type="Gene3D" id="3.40.50.300">
    <property type="entry name" value="P-loop containing nucleotide triphosphate hydrolases"/>
    <property type="match status" value="1"/>
</dbReference>
<reference evidence="5" key="1">
    <citation type="submission" date="2016-10" db="EMBL/GenBank/DDBJ databases">
        <authorList>
            <person name="Benchimol M."/>
            <person name="Almeida L.G."/>
            <person name="Vasconcelos A.T."/>
            <person name="Perreira-Neves A."/>
            <person name="Rosa I.A."/>
            <person name="Tasca T."/>
            <person name="Bogo M.R."/>
            <person name="de Souza W."/>
        </authorList>
    </citation>
    <scope>NUCLEOTIDE SEQUENCE [LARGE SCALE GENOMIC DNA]</scope>
    <source>
        <strain evidence="5">K</strain>
    </source>
</reference>
<dbReference type="Proteomes" id="UP000179807">
    <property type="component" value="Unassembled WGS sequence"/>
</dbReference>